<dbReference type="AlphaFoldDB" id="A0A5E7DSH2"/>
<proteinExistence type="predicted"/>
<name>A0A5E7DSH2_PSEFL</name>
<dbReference type="Proteomes" id="UP000409037">
    <property type="component" value="Unassembled WGS sequence"/>
</dbReference>
<reference evidence="1 2" key="1">
    <citation type="submission" date="2019-09" db="EMBL/GenBank/DDBJ databases">
        <authorList>
            <person name="Chandra G."/>
            <person name="Truman W A."/>
        </authorList>
    </citation>
    <scope>NUCLEOTIDE SEQUENCE [LARGE SCALE GENOMIC DNA]</scope>
    <source>
        <strain evidence="1">PS833</strain>
    </source>
</reference>
<evidence type="ECO:0000313" key="2">
    <source>
        <dbReference type="Proteomes" id="UP000409037"/>
    </source>
</evidence>
<organism evidence="1 2">
    <name type="scientific">Pseudomonas fluorescens</name>
    <dbReference type="NCBI Taxonomy" id="294"/>
    <lineage>
        <taxon>Bacteria</taxon>
        <taxon>Pseudomonadati</taxon>
        <taxon>Pseudomonadota</taxon>
        <taxon>Gammaproteobacteria</taxon>
        <taxon>Pseudomonadales</taxon>
        <taxon>Pseudomonadaceae</taxon>
        <taxon>Pseudomonas</taxon>
    </lineage>
</organism>
<sequence length="241" mass="27964" precursor="true">MRNPKWSLAIFHFKTRRLVCFLALVYSFAGTSFADEMVCGKLNGHVIEVQREYIAFWAEYEGKSSWEKGFTDNKKGCSANLVSLPMVMTWPGMKPANHTTYFVQALEFEGLSVTLNSRRRLGKNLRSVLEFFLSATPPQWIDRVRFDEEVGLYYVDGNDRVFDGRVNKYFWLETNGEIHFVFECLQLTRENRLYTCEGAYVLEALGVLVEVRFTPEKMKDWVAIISAVEMFVLEKIKNKGE</sequence>
<dbReference type="EMBL" id="CABVHU010000008">
    <property type="protein sequence ID" value="VVO11454.1"/>
    <property type="molecule type" value="Genomic_DNA"/>
</dbReference>
<gene>
    <name evidence="1" type="ORF">PS833_03464</name>
</gene>
<dbReference type="OrthoDB" id="6880860at2"/>
<evidence type="ECO:0000313" key="1">
    <source>
        <dbReference type="EMBL" id="VVO11454.1"/>
    </source>
</evidence>
<protein>
    <submittedName>
        <fullName evidence="1">Uncharacterized protein</fullName>
    </submittedName>
</protein>
<dbReference type="RefSeq" id="WP_150798930.1">
    <property type="nucleotide sequence ID" value="NZ_CABVHU010000008.1"/>
</dbReference>
<accession>A0A5E7DSH2</accession>